<gene>
    <name evidence="4" type="primary">FMP21</name>
    <name evidence="4" type="ORF">DFQ27_007333</name>
</gene>
<evidence type="ECO:0000313" key="4">
    <source>
        <dbReference type="EMBL" id="KAG0253589.1"/>
    </source>
</evidence>
<dbReference type="EMBL" id="JAAAJB010000571">
    <property type="protein sequence ID" value="KAG0253589.1"/>
    <property type="molecule type" value="Genomic_DNA"/>
</dbReference>
<evidence type="ECO:0000256" key="2">
    <source>
        <dbReference type="ARBA" id="ARBA00022170"/>
    </source>
</evidence>
<dbReference type="GO" id="GO:0034553">
    <property type="term" value="P:mitochondrial respiratory chain complex II assembly"/>
    <property type="evidence" value="ECO:0007669"/>
    <property type="project" value="TreeGrafter"/>
</dbReference>
<dbReference type="Pfam" id="PF07896">
    <property type="entry name" value="DUF1674"/>
    <property type="match status" value="1"/>
</dbReference>
<dbReference type="AlphaFoldDB" id="A0A9P6PV89"/>
<reference evidence="4" key="1">
    <citation type="journal article" date="2020" name="Fungal Divers.">
        <title>Resolving the Mortierellaceae phylogeny through synthesis of multi-gene phylogenetics and phylogenomics.</title>
        <authorList>
            <person name="Vandepol N."/>
            <person name="Liber J."/>
            <person name="Desiro A."/>
            <person name="Na H."/>
            <person name="Kennedy M."/>
            <person name="Barry K."/>
            <person name="Grigoriev I.V."/>
            <person name="Miller A.N."/>
            <person name="O'Donnell K."/>
            <person name="Stajich J.E."/>
            <person name="Bonito G."/>
        </authorList>
    </citation>
    <scope>NUCLEOTIDE SEQUENCE</scope>
    <source>
        <strain evidence="4">BC1065</strain>
    </source>
</reference>
<organism evidence="4 5">
    <name type="scientific">Actinomortierella ambigua</name>
    <dbReference type="NCBI Taxonomy" id="1343610"/>
    <lineage>
        <taxon>Eukaryota</taxon>
        <taxon>Fungi</taxon>
        <taxon>Fungi incertae sedis</taxon>
        <taxon>Mucoromycota</taxon>
        <taxon>Mortierellomycotina</taxon>
        <taxon>Mortierellomycetes</taxon>
        <taxon>Mortierellales</taxon>
        <taxon>Mortierellaceae</taxon>
        <taxon>Actinomortierella</taxon>
    </lineage>
</organism>
<dbReference type="Proteomes" id="UP000807716">
    <property type="component" value="Unassembled WGS sequence"/>
</dbReference>
<dbReference type="PANTHER" id="PTHR28524">
    <property type="entry name" value="SUCCINATE DEHYDROGENASE ASSEMBLY FACTOR 4, MITOCHONDRIAL"/>
    <property type="match status" value="1"/>
</dbReference>
<dbReference type="OrthoDB" id="201362at2759"/>
<feature type="region of interest" description="Disordered" evidence="3">
    <location>
        <begin position="66"/>
        <end position="102"/>
    </location>
</feature>
<protein>
    <recommendedName>
        <fullName evidence="2">Succinate dehydrogenase assembly factor 4, mitochondrial</fullName>
    </recommendedName>
</protein>
<dbReference type="PANTHER" id="PTHR28524:SF3">
    <property type="entry name" value="SUCCINATE DEHYDROGENASE ASSEMBLY FACTOR 4, MITOCHONDRIAL"/>
    <property type="match status" value="1"/>
</dbReference>
<dbReference type="InterPro" id="IPR012875">
    <property type="entry name" value="SDHF4"/>
</dbReference>
<evidence type="ECO:0000313" key="5">
    <source>
        <dbReference type="Proteomes" id="UP000807716"/>
    </source>
</evidence>
<name>A0A9P6PV89_9FUNG</name>
<proteinExistence type="inferred from homology"/>
<sequence>MLTTTLRSATSTAVMARIAPVATAATIAKRFSSNKGFRPQAPAPMPLGDPKEQAEFERLVREFNEAPATADHPDARAPVLPEFEGDTNPATGEIGGPKREPVRYGEWSFGGKVVDF</sequence>
<evidence type="ECO:0000256" key="3">
    <source>
        <dbReference type="SAM" id="MobiDB-lite"/>
    </source>
</evidence>
<dbReference type="GO" id="GO:0005739">
    <property type="term" value="C:mitochondrion"/>
    <property type="evidence" value="ECO:0007669"/>
    <property type="project" value="TreeGrafter"/>
</dbReference>
<accession>A0A9P6PV89</accession>
<comment type="similarity">
    <text evidence="1">Belongs to the SDHAF4 family.</text>
</comment>
<comment type="caution">
    <text evidence="4">The sequence shown here is derived from an EMBL/GenBank/DDBJ whole genome shotgun (WGS) entry which is preliminary data.</text>
</comment>
<evidence type="ECO:0000256" key="1">
    <source>
        <dbReference type="ARBA" id="ARBA00005701"/>
    </source>
</evidence>
<keyword evidence="5" id="KW-1185">Reference proteome</keyword>